<evidence type="ECO:0000313" key="2">
    <source>
        <dbReference type="EMBL" id="QSW88095.1"/>
    </source>
</evidence>
<keyword evidence="1" id="KW-1133">Transmembrane helix</keyword>
<dbReference type="RefSeq" id="WP_207295303.1">
    <property type="nucleotide sequence ID" value="NZ_CP071448.1"/>
</dbReference>
<proteinExistence type="predicted"/>
<dbReference type="EMBL" id="CP071448">
    <property type="protein sequence ID" value="QSW88095.1"/>
    <property type="molecule type" value="Genomic_DNA"/>
</dbReference>
<protein>
    <recommendedName>
        <fullName evidence="4">Beta-carotene 15,15'-monooxygenase</fullName>
    </recommendedName>
</protein>
<evidence type="ECO:0000313" key="3">
    <source>
        <dbReference type="Proteomes" id="UP000663440"/>
    </source>
</evidence>
<sequence>MKSTRDQIEDIKRDGYSIDFAVIFGYAFENYKKIALYSALVIAVFTFIVFCAVMGLATAFYGLQAILSDFTNVLDFQKLNYGQQILSTIFVSVFAALFSPLGAGFLEIADRADKGEKFDFGSVFAYYKQPYFLQLFSAALILALVSNGISTIIDNLGIAYVGIGVSIMISYFTFFTIPLIIFGNLPAIEAIKSSLIVVSKSPFTIFALFVVGFLCSLTGVIGCCIGIIFTIVFNTSITYSTYYAIFEEQQQPDSIDFIGKSDFE</sequence>
<feature type="transmembrane region" description="Helical" evidence="1">
    <location>
        <begin position="81"/>
        <end position="109"/>
    </location>
</feature>
<gene>
    <name evidence="2" type="ORF">J0383_17725</name>
</gene>
<keyword evidence="3" id="KW-1185">Reference proteome</keyword>
<organism evidence="2 3">
    <name type="scientific">Flavobacterium endoglycinae</name>
    <dbReference type="NCBI Taxonomy" id="2816357"/>
    <lineage>
        <taxon>Bacteria</taxon>
        <taxon>Pseudomonadati</taxon>
        <taxon>Bacteroidota</taxon>
        <taxon>Flavobacteriia</taxon>
        <taxon>Flavobacteriales</taxon>
        <taxon>Flavobacteriaceae</taxon>
        <taxon>Flavobacterium</taxon>
    </lineage>
</organism>
<feature type="transmembrane region" description="Helical" evidence="1">
    <location>
        <begin position="34"/>
        <end position="61"/>
    </location>
</feature>
<feature type="transmembrane region" description="Helical" evidence="1">
    <location>
        <begin position="203"/>
        <end position="233"/>
    </location>
</feature>
<evidence type="ECO:0000256" key="1">
    <source>
        <dbReference type="SAM" id="Phobius"/>
    </source>
</evidence>
<keyword evidence="1" id="KW-0812">Transmembrane</keyword>
<dbReference type="Proteomes" id="UP000663440">
    <property type="component" value="Chromosome"/>
</dbReference>
<evidence type="ECO:0008006" key="4">
    <source>
        <dbReference type="Google" id="ProtNLM"/>
    </source>
</evidence>
<feature type="transmembrane region" description="Helical" evidence="1">
    <location>
        <begin position="159"/>
        <end position="182"/>
    </location>
</feature>
<reference evidence="2 3" key="1">
    <citation type="submission" date="2021-03" db="EMBL/GenBank/DDBJ databases">
        <title>Flavobacterium kribbensis sp. nov, an endophytic bacteria, isolated from soybean.</title>
        <authorList>
            <person name="Lee J."/>
            <person name="Seo J."/>
        </authorList>
    </citation>
    <scope>NUCLEOTIDE SEQUENCE [LARGE SCALE GENOMIC DNA]</scope>
    <source>
        <strain evidence="2 3">BB8</strain>
    </source>
</reference>
<accession>A0ABX7QAQ0</accession>
<name>A0ABX7QAQ0_9FLAO</name>
<feature type="transmembrane region" description="Helical" evidence="1">
    <location>
        <begin position="130"/>
        <end position="153"/>
    </location>
</feature>
<keyword evidence="1" id="KW-0472">Membrane</keyword>